<keyword evidence="5" id="KW-0460">Magnesium</keyword>
<evidence type="ECO:0000256" key="1">
    <source>
        <dbReference type="ARBA" id="ARBA00001946"/>
    </source>
</evidence>
<evidence type="ECO:0000256" key="6">
    <source>
        <dbReference type="RuleBase" id="RU004466"/>
    </source>
</evidence>
<dbReference type="PROSITE" id="PS00723">
    <property type="entry name" value="POLYPRENYL_SYNTHASE_1"/>
    <property type="match status" value="1"/>
</dbReference>
<dbReference type="PROSITE" id="PS00444">
    <property type="entry name" value="POLYPRENYL_SYNTHASE_2"/>
    <property type="match status" value="1"/>
</dbReference>
<comment type="similarity">
    <text evidence="2 6">Belongs to the FPP/GGPP synthase family.</text>
</comment>
<gene>
    <name evidence="7" type="ORF">OD355_10105</name>
</gene>
<evidence type="ECO:0000313" key="8">
    <source>
        <dbReference type="Proteomes" id="UP001209317"/>
    </source>
</evidence>
<dbReference type="InterPro" id="IPR033749">
    <property type="entry name" value="Polyprenyl_synt_CS"/>
</dbReference>
<dbReference type="RefSeq" id="WP_263038352.1">
    <property type="nucleotide sequence ID" value="NZ_JAOTPL010000014.1"/>
</dbReference>
<dbReference type="AlphaFoldDB" id="A0AAE3IMN0"/>
<sequence length="321" mass="36518">MHSFQQLVNIYAQKFNRQHFPAEPFNLYEPADYFLSIGGKRMRPVACLMANELFGDISENTWHAADALELFHNFTLLHDDVMDNSALRRGKQTVHVRNNMNTAILSGDAMLIGAYASLNKIEASCLQQVLTIFNKTAFEVCEGQQYDMDFESRTDVSLDEYLRMITLKTSVLLACSLQIGALLGGASKYNADHLYEYGKNLGIAFQLQDDYLDCYGNVEKFGKEIGGDIKRNKKTFLLIKALETAEGETREKLKAHLSSKDENKVAKILDVFDECGVKQWAEDLKKQYAAKALSHLEKVVVTADRKKQLYDFADYLLQRDY</sequence>
<dbReference type="PANTHER" id="PTHR12001">
    <property type="entry name" value="GERANYLGERANYL PYROPHOSPHATE SYNTHASE"/>
    <property type="match status" value="1"/>
</dbReference>
<dbReference type="GO" id="GO:0008299">
    <property type="term" value="P:isoprenoid biosynthetic process"/>
    <property type="evidence" value="ECO:0007669"/>
    <property type="project" value="InterPro"/>
</dbReference>
<evidence type="ECO:0000256" key="5">
    <source>
        <dbReference type="ARBA" id="ARBA00022842"/>
    </source>
</evidence>
<dbReference type="InterPro" id="IPR000092">
    <property type="entry name" value="Polyprenyl_synt"/>
</dbReference>
<dbReference type="InterPro" id="IPR008949">
    <property type="entry name" value="Isoprenoid_synthase_dom_sf"/>
</dbReference>
<dbReference type="GO" id="GO:0046872">
    <property type="term" value="F:metal ion binding"/>
    <property type="evidence" value="ECO:0007669"/>
    <property type="project" value="UniProtKB-KW"/>
</dbReference>
<comment type="cofactor">
    <cofactor evidence="1">
        <name>Mg(2+)</name>
        <dbReference type="ChEBI" id="CHEBI:18420"/>
    </cofactor>
</comment>
<comment type="caution">
    <text evidence="7">The sequence shown here is derived from an EMBL/GenBank/DDBJ whole genome shotgun (WGS) entry which is preliminary data.</text>
</comment>
<dbReference type="SFLD" id="SFLDS00005">
    <property type="entry name" value="Isoprenoid_Synthase_Type_I"/>
    <property type="match status" value="1"/>
</dbReference>
<keyword evidence="3 6" id="KW-0808">Transferase</keyword>
<keyword evidence="8" id="KW-1185">Reference proteome</keyword>
<evidence type="ECO:0000256" key="3">
    <source>
        <dbReference type="ARBA" id="ARBA00022679"/>
    </source>
</evidence>
<protein>
    <submittedName>
        <fullName evidence="7">Polyprenyl synthetase family protein</fullName>
    </submittedName>
</protein>
<name>A0AAE3IMN0_9BACT</name>
<organism evidence="7 8">
    <name type="scientific">Haoranjiania flava</name>
    <dbReference type="NCBI Taxonomy" id="1856322"/>
    <lineage>
        <taxon>Bacteria</taxon>
        <taxon>Pseudomonadati</taxon>
        <taxon>Bacteroidota</taxon>
        <taxon>Chitinophagia</taxon>
        <taxon>Chitinophagales</taxon>
        <taxon>Chitinophagaceae</taxon>
        <taxon>Haoranjiania</taxon>
    </lineage>
</organism>
<evidence type="ECO:0000313" key="7">
    <source>
        <dbReference type="EMBL" id="MCU7694867.1"/>
    </source>
</evidence>
<evidence type="ECO:0000256" key="4">
    <source>
        <dbReference type="ARBA" id="ARBA00022723"/>
    </source>
</evidence>
<dbReference type="Proteomes" id="UP001209317">
    <property type="component" value="Unassembled WGS sequence"/>
</dbReference>
<reference evidence="7" key="1">
    <citation type="submission" date="2022-10" db="EMBL/GenBank/DDBJ databases">
        <authorList>
            <person name="Kim H.S."/>
            <person name="Kim J.-S."/>
            <person name="Suh M.K."/>
            <person name="Eom M.K."/>
            <person name="Lee J.-S."/>
        </authorList>
    </citation>
    <scope>NUCLEOTIDE SEQUENCE</scope>
    <source>
        <strain evidence="7">LIP-5</strain>
    </source>
</reference>
<dbReference type="PANTHER" id="PTHR12001:SF85">
    <property type="entry name" value="SHORT CHAIN ISOPRENYL DIPHOSPHATE SYNTHASE"/>
    <property type="match status" value="1"/>
</dbReference>
<dbReference type="GO" id="GO:0004659">
    <property type="term" value="F:prenyltransferase activity"/>
    <property type="evidence" value="ECO:0007669"/>
    <property type="project" value="InterPro"/>
</dbReference>
<dbReference type="SUPFAM" id="SSF48576">
    <property type="entry name" value="Terpenoid synthases"/>
    <property type="match status" value="1"/>
</dbReference>
<evidence type="ECO:0000256" key="2">
    <source>
        <dbReference type="ARBA" id="ARBA00006706"/>
    </source>
</evidence>
<dbReference type="EMBL" id="JAOTPL010000014">
    <property type="protein sequence ID" value="MCU7694867.1"/>
    <property type="molecule type" value="Genomic_DNA"/>
</dbReference>
<accession>A0AAE3IMN0</accession>
<keyword evidence="4" id="KW-0479">Metal-binding</keyword>
<dbReference type="SFLD" id="SFLDG01017">
    <property type="entry name" value="Polyprenyl_Transferase_Like"/>
    <property type="match status" value="1"/>
</dbReference>
<dbReference type="Gene3D" id="1.10.600.10">
    <property type="entry name" value="Farnesyl Diphosphate Synthase"/>
    <property type="match status" value="1"/>
</dbReference>
<dbReference type="Pfam" id="PF00348">
    <property type="entry name" value="polyprenyl_synt"/>
    <property type="match status" value="1"/>
</dbReference>
<dbReference type="CDD" id="cd00685">
    <property type="entry name" value="Trans_IPPS_HT"/>
    <property type="match status" value="1"/>
</dbReference>
<proteinExistence type="inferred from homology"/>